<dbReference type="AlphaFoldDB" id="M1J9G2"/>
<reference evidence="1" key="2">
    <citation type="journal article" date="2013" name="PLoS ONE">
        <title>Pseudomonas syringae pv. actinidiae from Recent Outbreaks of Kiwifruit Bacterial Canker Belong to Different Clones that Originated in China.</title>
        <authorList>
            <person name="Butler M.I."/>
            <person name="Stockwell P.A."/>
            <person name="Black M.A."/>
            <person name="Day R.C."/>
            <person name="Lamont I.L."/>
            <person name="Poulter R.T.M."/>
        </authorList>
    </citation>
    <scope>NUCLEOTIDE SEQUENCE</scope>
    <source>
        <strain evidence="1">ICMP18744</strain>
        <strain evidence="2">M228</strain>
    </source>
</reference>
<name>M1J9G2_PSESF</name>
<dbReference type="EMBL" id="KC148186">
    <property type="protein sequence ID" value="AGE82386.1"/>
    <property type="molecule type" value="Genomic_DNA"/>
</dbReference>
<evidence type="ECO:0000313" key="2">
    <source>
        <dbReference type="EMBL" id="AGE82511.1"/>
    </source>
</evidence>
<organism evidence="1">
    <name type="scientific">Pseudomonas syringae pv. actinidiae</name>
    <dbReference type="NCBI Taxonomy" id="103796"/>
    <lineage>
        <taxon>Bacteria</taxon>
        <taxon>Pseudomonadati</taxon>
        <taxon>Pseudomonadota</taxon>
        <taxon>Gammaproteobacteria</taxon>
        <taxon>Pseudomonadales</taxon>
        <taxon>Pseudomonadaceae</taxon>
        <taxon>Pseudomonas</taxon>
        <taxon>Pseudomonas syringae</taxon>
    </lineage>
</organism>
<accession>M1J9G2</accession>
<protein>
    <submittedName>
        <fullName evidence="1">Uncharacterized protein</fullName>
    </submittedName>
</protein>
<proteinExistence type="predicted"/>
<dbReference type="EMBL" id="KC148187">
    <property type="protein sequence ID" value="AGE82511.1"/>
    <property type="molecule type" value="Genomic_DNA"/>
</dbReference>
<reference evidence="1" key="1">
    <citation type="submission" date="2012-11" db="EMBL/GenBank/DDBJ databases">
        <authorList>
            <person name="Butler M."/>
            <person name="Stockwell P."/>
            <person name="Black M."/>
            <person name="Day R."/>
            <person name="Zhao Z."/>
            <person name="Huang L."/>
            <person name="Lamont I."/>
            <person name="Poulter R."/>
        </authorList>
    </citation>
    <scope>NUCLEOTIDE SEQUENCE</scope>
    <source>
        <strain evidence="1">ICMP18744</strain>
        <strain evidence="2">M228</strain>
    </source>
</reference>
<sequence length="40" mass="4752">MEEKRKSRKILKLLSPARDLEQTVTDQILHSDTRLMIMIL</sequence>
<evidence type="ECO:0000313" key="1">
    <source>
        <dbReference type="EMBL" id="AGE82386.1"/>
    </source>
</evidence>